<dbReference type="SUPFAM" id="SSF52283">
    <property type="entry name" value="Formate/glycerate dehydrogenase catalytic domain-like"/>
    <property type="match status" value="1"/>
</dbReference>
<accession>A0ABW6ABX0</accession>
<evidence type="ECO:0000259" key="3">
    <source>
        <dbReference type="Pfam" id="PF00389"/>
    </source>
</evidence>
<dbReference type="GO" id="GO:0016491">
    <property type="term" value="F:oxidoreductase activity"/>
    <property type="evidence" value="ECO:0007669"/>
    <property type="project" value="UniProtKB-KW"/>
</dbReference>
<organism evidence="5 6">
    <name type="scientific">Terrimonas rubra</name>
    <dbReference type="NCBI Taxonomy" id="1035890"/>
    <lineage>
        <taxon>Bacteria</taxon>
        <taxon>Pseudomonadati</taxon>
        <taxon>Bacteroidota</taxon>
        <taxon>Chitinophagia</taxon>
        <taxon>Chitinophagales</taxon>
        <taxon>Chitinophagaceae</taxon>
        <taxon>Terrimonas</taxon>
    </lineage>
</organism>
<evidence type="ECO:0000313" key="5">
    <source>
        <dbReference type="EMBL" id="MFD2921935.1"/>
    </source>
</evidence>
<gene>
    <name evidence="5" type="ORF">ACFS6H_19605</name>
</gene>
<comment type="caution">
    <text evidence="5">The sequence shown here is derived from an EMBL/GenBank/DDBJ whole genome shotgun (WGS) entry which is preliminary data.</text>
</comment>
<name>A0ABW6ABX0_9BACT</name>
<dbReference type="PROSITE" id="PS00065">
    <property type="entry name" value="D_2_HYDROXYACID_DH_1"/>
    <property type="match status" value="1"/>
</dbReference>
<dbReference type="PANTHER" id="PTHR10996:SF283">
    <property type="entry name" value="GLYOXYLATE_HYDROXYPYRUVATE REDUCTASE B"/>
    <property type="match status" value="1"/>
</dbReference>
<dbReference type="InterPro" id="IPR036291">
    <property type="entry name" value="NAD(P)-bd_dom_sf"/>
</dbReference>
<comment type="similarity">
    <text evidence="2">Belongs to the D-isomer specific 2-hydroxyacid dehydrogenase family.</text>
</comment>
<dbReference type="RefSeq" id="WP_386103158.1">
    <property type="nucleotide sequence ID" value="NZ_JBHUOZ010000003.1"/>
</dbReference>
<dbReference type="Gene3D" id="3.40.50.720">
    <property type="entry name" value="NAD(P)-binding Rossmann-like Domain"/>
    <property type="match status" value="2"/>
</dbReference>
<evidence type="ECO:0000313" key="6">
    <source>
        <dbReference type="Proteomes" id="UP001597511"/>
    </source>
</evidence>
<dbReference type="InterPro" id="IPR006140">
    <property type="entry name" value="D-isomer_DH_NAD-bd"/>
</dbReference>
<feature type="domain" description="D-isomer specific 2-hydroxyacid dehydrogenase catalytic" evidence="3">
    <location>
        <begin position="4"/>
        <end position="319"/>
    </location>
</feature>
<feature type="domain" description="D-isomer specific 2-hydroxyacid dehydrogenase NAD-binding" evidence="4">
    <location>
        <begin position="109"/>
        <end position="287"/>
    </location>
</feature>
<keyword evidence="6" id="KW-1185">Reference proteome</keyword>
<sequence length="328" mass="35988">MKVYITRMIPEAGLHVLRQAGVEVIQYTGKTNIEKEELVQNCQQADALLSVGPNKLDAAFLQACSHLKGIALMSAGYDQVDIQVATDNNIPVSNTPDVLSNATADVAFLLMLAVSRNAFYMHKTIGKKEWSFFEPTANLGIELYGKTLGILGLGRIGMSLAQKCTAAYNMQLIYHNRNRNTNAERTFGARYVSFEQLLQQSDVLSVHANLTPATKNMFNKAAFDQMKPTAIFINTARGALHNEQDLTEALKNQTIWGAGLDVTNPEPMLPDNPLLQMRNVCVLPHIGSATQETRSKMAVVAANNIVAALQGKPMPQVLNNTVYQKIQA</sequence>
<dbReference type="SUPFAM" id="SSF51735">
    <property type="entry name" value="NAD(P)-binding Rossmann-fold domains"/>
    <property type="match status" value="1"/>
</dbReference>
<dbReference type="InterPro" id="IPR006139">
    <property type="entry name" value="D-isomer_2_OHA_DH_cat_dom"/>
</dbReference>
<dbReference type="InterPro" id="IPR029752">
    <property type="entry name" value="D-isomer_DH_CS1"/>
</dbReference>
<dbReference type="Pfam" id="PF00389">
    <property type="entry name" value="2-Hacid_dh"/>
    <property type="match status" value="1"/>
</dbReference>
<evidence type="ECO:0000256" key="2">
    <source>
        <dbReference type="RuleBase" id="RU003719"/>
    </source>
</evidence>
<keyword evidence="1 2" id="KW-0560">Oxidoreductase</keyword>
<dbReference type="Proteomes" id="UP001597511">
    <property type="component" value="Unassembled WGS sequence"/>
</dbReference>
<dbReference type="EMBL" id="JBHUOZ010000003">
    <property type="protein sequence ID" value="MFD2921935.1"/>
    <property type="molecule type" value="Genomic_DNA"/>
</dbReference>
<evidence type="ECO:0000259" key="4">
    <source>
        <dbReference type="Pfam" id="PF02826"/>
    </source>
</evidence>
<protein>
    <submittedName>
        <fullName evidence="5">2-hydroxyacid dehydrogenase</fullName>
        <ecNumber evidence="5">1.1.1.-</ecNumber>
    </submittedName>
</protein>
<reference evidence="6" key="1">
    <citation type="journal article" date="2019" name="Int. J. Syst. Evol. Microbiol.">
        <title>The Global Catalogue of Microorganisms (GCM) 10K type strain sequencing project: providing services to taxonomists for standard genome sequencing and annotation.</title>
        <authorList>
            <consortium name="The Broad Institute Genomics Platform"/>
            <consortium name="The Broad Institute Genome Sequencing Center for Infectious Disease"/>
            <person name="Wu L."/>
            <person name="Ma J."/>
        </authorList>
    </citation>
    <scope>NUCLEOTIDE SEQUENCE [LARGE SCALE GENOMIC DNA]</scope>
    <source>
        <strain evidence="6">KCTC 23299</strain>
    </source>
</reference>
<dbReference type="InterPro" id="IPR050223">
    <property type="entry name" value="D-isomer_2-hydroxyacid_DH"/>
</dbReference>
<dbReference type="PANTHER" id="PTHR10996">
    <property type="entry name" value="2-HYDROXYACID DEHYDROGENASE-RELATED"/>
    <property type="match status" value="1"/>
</dbReference>
<proteinExistence type="inferred from homology"/>
<dbReference type="Pfam" id="PF02826">
    <property type="entry name" value="2-Hacid_dh_C"/>
    <property type="match status" value="1"/>
</dbReference>
<dbReference type="EC" id="1.1.1.-" evidence="5"/>
<evidence type="ECO:0000256" key="1">
    <source>
        <dbReference type="ARBA" id="ARBA00023002"/>
    </source>
</evidence>
<dbReference type="CDD" id="cd05301">
    <property type="entry name" value="GDH"/>
    <property type="match status" value="1"/>
</dbReference>